<organism evidence="3 4">
    <name type="scientific">Roseibium album</name>
    <dbReference type="NCBI Taxonomy" id="311410"/>
    <lineage>
        <taxon>Bacteria</taxon>
        <taxon>Pseudomonadati</taxon>
        <taxon>Pseudomonadota</taxon>
        <taxon>Alphaproteobacteria</taxon>
        <taxon>Hyphomicrobiales</taxon>
        <taxon>Stappiaceae</taxon>
        <taxon>Roseibium</taxon>
    </lineage>
</organism>
<dbReference type="AlphaFoldDB" id="A0A0M7AHS6"/>
<dbReference type="InterPro" id="IPR006016">
    <property type="entry name" value="UspA"/>
</dbReference>
<feature type="domain" description="UspA" evidence="2">
    <location>
        <begin position="1"/>
        <end position="137"/>
    </location>
</feature>
<evidence type="ECO:0000313" key="4">
    <source>
        <dbReference type="Proteomes" id="UP000049983"/>
    </source>
</evidence>
<dbReference type="CDD" id="cd00293">
    <property type="entry name" value="USP-like"/>
    <property type="match status" value="1"/>
</dbReference>
<evidence type="ECO:0000313" key="3">
    <source>
        <dbReference type="EMBL" id="CTQ73966.1"/>
    </source>
</evidence>
<dbReference type="GeneID" id="97671193"/>
<reference evidence="4" key="1">
    <citation type="submission" date="2015-07" db="EMBL/GenBank/DDBJ databases">
        <authorList>
            <person name="Rodrigo-Torres Lidia"/>
            <person name="Arahal R.David."/>
        </authorList>
    </citation>
    <scope>NUCLEOTIDE SEQUENCE [LARGE SCALE GENOMIC DNA]</scope>
    <source>
        <strain evidence="4">CECT 5096</strain>
    </source>
</reference>
<gene>
    <name evidence="3" type="ORF">LA5096_03865</name>
</gene>
<dbReference type="OrthoDB" id="9792500at2"/>
<dbReference type="Gene3D" id="3.40.50.620">
    <property type="entry name" value="HUPs"/>
    <property type="match status" value="1"/>
</dbReference>
<dbReference type="InterPro" id="IPR006015">
    <property type="entry name" value="Universal_stress_UspA"/>
</dbReference>
<dbReference type="RefSeq" id="WP_055111991.1">
    <property type="nucleotide sequence ID" value="NZ_CANMGD010000012.1"/>
</dbReference>
<name>A0A0M7AHS6_9HYPH</name>
<dbReference type="EMBL" id="CXWC01000011">
    <property type="protein sequence ID" value="CTQ73966.1"/>
    <property type="molecule type" value="Genomic_DNA"/>
</dbReference>
<protein>
    <submittedName>
        <fullName evidence="3">Universal stress protein F</fullName>
    </submittedName>
</protein>
<dbReference type="InterPro" id="IPR014729">
    <property type="entry name" value="Rossmann-like_a/b/a_fold"/>
</dbReference>
<dbReference type="SUPFAM" id="SSF52402">
    <property type="entry name" value="Adenine nucleotide alpha hydrolases-like"/>
    <property type="match status" value="1"/>
</dbReference>
<keyword evidence="4" id="KW-1185">Reference proteome</keyword>
<accession>A0A0M7AHS6</accession>
<evidence type="ECO:0000259" key="2">
    <source>
        <dbReference type="Pfam" id="PF00582"/>
    </source>
</evidence>
<sequence>MFKRIMAPVDLAHVEKLRAALECAADLAKHYSAPVVYVGVTSSQPSELAHNPEEFAQKLGIFAAAEAARYGIETVAYATIAHDPTIEVDDALMRAIKETGADLVVMASHVPNVMDHIWPSNGGKLAAYAKCSVMVVRT</sequence>
<dbReference type="Proteomes" id="UP000049983">
    <property type="component" value="Unassembled WGS sequence"/>
</dbReference>
<proteinExistence type="inferred from homology"/>
<dbReference type="STRING" id="311410.LA5095_00725"/>
<comment type="similarity">
    <text evidence="1">Belongs to the universal stress protein A family.</text>
</comment>
<dbReference type="PRINTS" id="PR01438">
    <property type="entry name" value="UNVRSLSTRESS"/>
</dbReference>
<dbReference type="Pfam" id="PF00582">
    <property type="entry name" value="Usp"/>
    <property type="match status" value="1"/>
</dbReference>
<evidence type="ECO:0000256" key="1">
    <source>
        <dbReference type="ARBA" id="ARBA00008791"/>
    </source>
</evidence>